<keyword evidence="4 6" id="KW-0472">Membrane</keyword>
<dbReference type="RefSeq" id="WP_198037236.1">
    <property type="nucleotide sequence ID" value="NZ_JBHEZZ010000027.1"/>
</dbReference>
<comment type="subcellular location">
    <subcellularLocation>
        <location evidence="1">Cell membrane</location>
        <topology evidence="1">Multi-pass membrane protein</topology>
    </subcellularLocation>
</comment>
<evidence type="ECO:0000256" key="6">
    <source>
        <dbReference type="SAM" id="Phobius"/>
    </source>
</evidence>
<keyword evidence="5" id="KW-0046">Antibiotic resistance</keyword>
<evidence type="ECO:0000256" key="5">
    <source>
        <dbReference type="ARBA" id="ARBA00023251"/>
    </source>
</evidence>
<dbReference type="EMBL" id="JBHEZZ010000027">
    <property type="protein sequence ID" value="MFC1406183.1"/>
    <property type="molecule type" value="Genomic_DNA"/>
</dbReference>
<dbReference type="Pfam" id="PF07690">
    <property type="entry name" value="MFS_1"/>
    <property type="match status" value="1"/>
</dbReference>
<feature type="transmembrane region" description="Helical" evidence="6">
    <location>
        <begin position="44"/>
        <end position="70"/>
    </location>
</feature>
<feature type="transmembrane region" description="Helical" evidence="6">
    <location>
        <begin position="343"/>
        <end position="364"/>
    </location>
</feature>
<dbReference type="Proteomes" id="UP001592528">
    <property type="component" value="Unassembled WGS sequence"/>
</dbReference>
<accession>A0ABV6UXP3</accession>
<feature type="transmembrane region" description="Helical" evidence="6">
    <location>
        <begin position="370"/>
        <end position="396"/>
    </location>
</feature>
<organism evidence="8 9">
    <name type="scientific">Streptacidiphilus cavernicola</name>
    <dbReference type="NCBI Taxonomy" id="3342716"/>
    <lineage>
        <taxon>Bacteria</taxon>
        <taxon>Bacillati</taxon>
        <taxon>Actinomycetota</taxon>
        <taxon>Actinomycetes</taxon>
        <taxon>Kitasatosporales</taxon>
        <taxon>Streptomycetaceae</taxon>
        <taxon>Streptacidiphilus</taxon>
    </lineage>
</organism>
<dbReference type="Gene3D" id="1.10.357.10">
    <property type="entry name" value="Tetracycline Repressor, domain 2"/>
    <property type="match status" value="1"/>
</dbReference>
<feature type="transmembrane region" description="Helical" evidence="6">
    <location>
        <begin position="277"/>
        <end position="302"/>
    </location>
</feature>
<evidence type="ECO:0000256" key="3">
    <source>
        <dbReference type="ARBA" id="ARBA00022989"/>
    </source>
</evidence>
<dbReference type="InterPro" id="IPR036259">
    <property type="entry name" value="MFS_trans_sf"/>
</dbReference>
<feature type="transmembrane region" description="Helical" evidence="6">
    <location>
        <begin position="176"/>
        <end position="195"/>
    </location>
</feature>
<keyword evidence="3 6" id="KW-1133">Transmembrane helix</keyword>
<dbReference type="InterPro" id="IPR020846">
    <property type="entry name" value="MFS_dom"/>
</dbReference>
<keyword evidence="9" id="KW-1185">Reference proteome</keyword>
<name>A0ABV6UXP3_9ACTN</name>
<keyword evidence="2 6" id="KW-0812">Transmembrane</keyword>
<dbReference type="Gene3D" id="1.20.1720.10">
    <property type="entry name" value="Multidrug resistance protein D"/>
    <property type="match status" value="1"/>
</dbReference>
<feature type="transmembrane region" description="Helical" evidence="6">
    <location>
        <begin position="232"/>
        <end position="251"/>
    </location>
</feature>
<feature type="transmembrane region" description="Helical" evidence="6">
    <location>
        <begin position="82"/>
        <end position="101"/>
    </location>
</feature>
<gene>
    <name evidence="8" type="ORF">ACEZDJ_33310</name>
</gene>
<protein>
    <submittedName>
        <fullName evidence="8">MFS transporter</fullName>
    </submittedName>
</protein>
<feature type="transmembrane region" description="Helical" evidence="6">
    <location>
        <begin position="207"/>
        <end position="226"/>
    </location>
</feature>
<evidence type="ECO:0000256" key="4">
    <source>
        <dbReference type="ARBA" id="ARBA00023136"/>
    </source>
</evidence>
<evidence type="ECO:0000313" key="9">
    <source>
        <dbReference type="Proteomes" id="UP001592528"/>
    </source>
</evidence>
<comment type="caution">
    <text evidence="8">The sequence shown here is derived from an EMBL/GenBank/DDBJ whole genome shotgun (WGS) entry which is preliminary data.</text>
</comment>
<feature type="transmembrane region" description="Helical" evidence="6">
    <location>
        <begin position="15"/>
        <end position="38"/>
    </location>
</feature>
<dbReference type="InterPro" id="IPR011701">
    <property type="entry name" value="MFS"/>
</dbReference>
<reference evidence="8 9" key="1">
    <citation type="submission" date="2024-09" db="EMBL/GenBank/DDBJ databases">
        <authorList>
            <person name="Lee S.D."/>
        </authorList>
    </citation>
    <scope>NUCLEOTIDE SEQUENCE [LARGE SCALE GENOMIC DNA]</scope>
    <source>
        <strain evidence="8 9">N1-5</strain>
    </source>
</reference>
<evidence type="ECO:0000256" key="2">
    <source>
        <dbReference type="ARBA" id="ARBA00022692"/>
    </source>
</evidence>
<dbReference type="PANTHER" id="PTHR42718">
    <property type="entry name" value="MAJOR FACILITATOR SUPERFAMILY MULTIDRUG TRANSPORTER MFSC"/>
    <property type="match status" value="1"/>
</dbReference>
<evidence type="ECO:0000256" key="1">
    <source>
        <dbReference type="ARBA" id="ARBA00004651"/>
    </source>
</evidence>
<dbReference type="CDD" id="cd17321">
    <property type="entry name" value="MFS_MMR_MDR_like"/>
    <property type="match status" value="1"/>
</dbReference>
<feature type="transmembrane region" description="Helical" evidence="6">
    <location>
        <begin position="443"/>
        <end position="466"/>
    </location>
</feature>
<evidence type="ECO:0000259" key="7">
    <source>
        <dbReference type="PROSITE" id="PS50850"/>
    </source>
</evidence>
<dbReference type="SUPFAM" id="SSF48498">
    <property type="entry name" value="Tetracyclin repressor-like, C-terminal domain"/>
    <property type="match status" value="1"/>
</dbReference>
<dbReference type="PRINTS" id="PR01036">
    <property type="entry name" value="TCRTETB"/>
</dbReference>
<proteinExistence type="predicted"/>
<dbReference type="InterPro" id="IPR036271">
    <property type="entry name" value="Tet_transcr_reg_TetR-rel_C_sf"/>
</dbReference>
<dbReference type="Gene3D" id="1.20.1250.20">
    <property type="entry name" value="MFS general substrate transporter like domains"/>
    <property type="match status" value="1"/>
</dbReference>
<dbReference type="PROSITE" id="PS50850">
    <property type="entry name" value="MFS"/>
    <property type="match status" value="1"/>
</dbReference>
<dbReference type="PANTHER" id="PTHR42718:SF39">
    <property type="entry name" value="ACTINORHODIN TRANSPORTER-RELATED"/>
    <property type="match status" value="1"/>
</dbReference>
<sequence length="661" mass="69672">MSEPVTGTTPGQSRFVLPVVLVGTFMAILDVAIVNVAIPSIRSGLHAGFGAVELVVSGYTIAYAALLVTGGRLGDIIGRKHMFVAGLLVFSAASALCGAAPSIDVLIVARVLQGIGGAMLYPQVLAIIQTTYQGQSRIKALGTFGAVIGIASIAGQLIGGGLLAANLFGWTWRPVFLVNVPIGLLAVAAALVWLPRDEPVPGTRLDLGGVGLVTLFLLLLSVPLLIGRDQGWPAWLLVCLVAAVPAGYAFVRYEHRVGRREGGQPLVRLDLFRNRSFAGGVPIALLFMASYAGFLFTLAVYLQTGLGFSPIDSAMVYTPSALGFFVTSLRAPRLVPVLGRHVLTLGYLVAGLGLLATAATAYTAGTSLTVWTLAPTLLITGLGQGLGMSPLVGTIISGVPPKDAGSGSGIVTTIMQTANVLGVALFGLVFFDLVGQSAPGAAYSTAFSEVLPISAGLLLVAALLVFRLPHAPGQPSNALIERLPGWASGFAWSMFLSTGGRVGDTLFTDLLGRFRASRLERAAEAPDTIGDFLAFHYHEHEAGDSSWMGYLQREALAYGDRTVPREEERQPVIQAQIEEIRRRQAAGMINPGTDPVLFQLLTFAMGSYPSLLPQITRMATGLSPHDPEFVARWEEFLHHIGAQLEIRGAETRAGGEFAVEG</sequence>
<feature type="transmembrane region" description="Helical" evidence="6">
    <location>
        <begin position="408"/>
        <end position="431"/>
    </location>
</feature>
<evidence type="ECO:0000313" key="8">
    <source>
        <dbReference type="EMBL" id="MFC1406183.1"/>
    </source>
</evidence>
<feature type="domain" description="Major facilitator superfamily (MFS) profile" evidence="7">
    <location>
        <begin position="16"/>
        <end position="473"/>
    </location>
</feature>
<feature type="transmembrane region" description="Helical" evidence="6">
    <location>
        <begin position="107"/>
        <end position="128"/>
    </location>
</feature>
<feature type="transmembrane region" description="Helical" evidence="6">
    <location>
        <begin position="140"/>
        <end position="164"/>
    </location>
</feature>
<dbReference type="SUPFAM" id="SSF103473">
    <property type="entry name" value="MFS general substrate transporter"/>
    <property type="match status" value="1"/>
</dbReference>